<protein>
    <submittedName>
        <fullName evidence="1">3'-kinase</fullName>
    </submittedName>
</protein>
<sequence>MFEAYLQHWGLIVDGAPLITHSSHLLPVRYNGSAAMLKVALHAEEQRGARVMCWWDGQGAAPVLGHYDKGLLLERAPAARSLDSYIEEGRDSEATTLLCNAIAALHAPRDNPLPELLDLGTWFSDLWPAANAHGGLYQHSADAARTLLTAPQECCVLHGDIHHGNILDFADRGWLAIDPKGLYGERGFDYANLFCNPDADIATDPHHFEQRLQTVCAHSGLARERLLLWILAWCGLSAAWFREDDMLEAANTPLSVGALALAALGN</sequence>
<evidence type="ECO:0000313" key="2">
    <source>
        <dbReference type="Proteomes" id="UP001148203"/>
    </source>
</evidence>
<dbReference type="Proteomes" id="UP001148203">
    <property type="component" value="Unassembled WGS sequence"/>
</dbReference>
<reference evidence="1 2" key="1">
    <citation type="submission" date="2022-05" db="EMBL/GenBank/DDBJ databases">
        <title>Novel Pseudomonas spp. Isolated from a Rainbow Trout Aquaculture Facility.</title>
        <authorList>
            <person name="Testerman T."/>
            <person name="Graf J."/>
        </authorList>
    </citation>
    <scope>NUCLEOTIDE SEQUENCE [LARGE SCALE GENOMIC DNA]</scope>
    <source>
        <strain evidence="1 2">ID681</strain>
    </source>
</reference>
<gene>
    <name evidence="1" type="ORF">M5G11_26980</name>
</gene>
<dbReference type="Pfam" id="PF04655">
    <property type="entry name" value="APH_6_hur"/>
    <property type="match status" value="1"/>
</dbReference>
<dbReference type="Gene3D" id="3.90.1200.10">
    <property type="match status" value="1"/>
</dbReference>
<dbReference type="SUPFAM" id="SSF56112">
    <property type="entry name" value="Protein kinase-like (PK-like)"/>
    <property type="match status" value="1"/>
</dbReference>
<dbReference type="EMBL" id="JAMDGY010000135">
    <property type="protein sequence ID" value="MDD0994171.1"/>
    <property type="molecule type" value="Genomic_DNA"/>
</dbReference>
<dbReference type="InterPro" id="IPR011009">
    <property type="entry name" value="Kinase-like_dom_sf"/>
</dbReference>
<evidence type="ECO:0000313" key="1">
    <source>
        <dbReference type="EMBL" id="MDD0994171.1"/>
    </source>
</evidence>
<dbReference type="InterPro" id="IPR006748">
    <property type="entry name" value="NH2Glyco/OHUrea_AB-resist_kin"/>
</dbReference>
<proteinExistence type="predicted"/>
<keyword evidence="2" id="KW-1185">Reference proteome</keyword>
<comment type="caution">
    <text evidence="1">The sequence shown here is derived from an EMBL/GenBank/DDBJ whole genome shotgun (WGS) entry which is preliminary data.</text>
</comment>
<dbReference type="RefSeq" id="WP_273913770.1">
    <property type="nucleotide sequence ID" value="NZ_JAMDGX010000104.1"/>
</dbReference>
<accession>A0ABT5P136</accession>
<name>A0ABT5P136_9PSED</name>
<organism evidence="1 2">
    <name type="scientific">Pseudomonas fontis</name>
    <dbReference type="NCBI Taxonomy" id="2942633"/>
    <lineage>
        <taxon>Bacteria</taxon>
        <taxon>Pseudomonadati</taxon>
        <taxon>Pseudomonadota</taxon>
        <taxon>Gammaproteobacteria</taxon>
        <taxon>Pseudomonadales</taxon>
        <taxon>Pseudomonadaceae</taxon>
        <taxon>Pseudomonas</taxon>
    </lineage>
</organism>